<dbReference type="InterPro" id="IPR001091">
    <property type="entry name" value="RM_Methyltransferase"/>
</dbReference>
<evidence type="ECO:0000313" key="7">
    <source>
        <dbReference type="Proteomes" id="UP000231474"/>
    </source>
</evidence>
<dbReference type="GO" id="GO:0003677">
    <property type="term" value="F:DNA binding"/>
    <property type="evidence" value="ECO:0007669"/>
    <property type="project" value="InterPro"/>
</dbReference>
<feature type="domain" description="DNA methylase N-4/N-6" evidence="5">
    <location>
        <begin position="24"/>
        <end position="104"/>
    </location>
</feature>
<evidence type="ECO:0000259" key="5">
    <source>
        <dbReference type="Pfam" id="PF01555"/>
    </source>
</evidence>
<accession>A0A2M8L3G4</accession>
<sequence length="262" mass="30595">MPKELKNKVIQPPLINQDEKPPFETTTLWDYPKQSYGKTPKGNNRFQGVTPAFIIWNMLQRYTKPGNLVVDPMAGSGTTVDVCEEEERRVIGYDINPQHPKVIKNDSRKIPLEDNSVDMVFIDSPYGDNVNYSNELADVGKISAEDSRFYEELEKVAREIFRILKPGKVMGWLIGDQWVRKKFTPVGFKIYEMLTERVEFEPIDMICVARRGQSSNTRIWHYRAQKFNFFLRGFKYLILVKKPDSKAETSKSVNKVKWQRYK</sequence>
<proteinExistence type="inferred from homology"/>
<keyword evidence="2" id="KW-0808">Transferase</keyword>
<name>A0A2M8L3G4_9BACT</name>
<dbReference type="Gene3D" id="3.40.50.150">
    <property type="entry name" value="Vaccinia Virus protein VP39"/>
    <property type="match status" value="2"/>
</dbReference>
<dbReference type="InterPro" id="IPR002941">
    <property type="entry name" value="DNA_methylase_N4/N6"/>
</dbReference>
<comment type="similarity">
    <text evidence="3">Belongs to the N(4)/N(6)-methyltransferase family.</text>
</comment>
<dbReference type="EC" id="2.1.1.-" evidence="3"/>
<comment type="caution">
    <text evidence="6">The sequence shown here is derived from an EMBL/GenBank/DDBJ whole genome shotgun (WGS) entry which is preliminary data.</text>
</comment>
<dbReference type="GO" id="GO:0032259">
    <property type="term" value="P:methylation"/>
    <property type="evidence" value="ECO:0007669"/>
    <property type="project" value="UniProtKB-KW"/>
</dbReference>
<evidence type="ECO:0000313" key="6">
    <source>
        <dbReference type="EMBL" id="PJE67417.1"/>
    </source>
</evidence>
<dbReference type="Proteomes" id="UP000231474">
    <property type="component" value="Unassembled WGS sequence"/>
</dbReference>
<reference evidence="7" key="1">
    <citation type="submission" date="2017-09" db="EMBL/GenBank/DDBJ databases">
        <title>Depth-based differentiation of microbial function through sediment-hosted aquifers and enrichment of novel symbionts in the deep terrestrial subsurface.</title>
        <authorList>
            <person name="Probst A.J."/>
            <person name="Ladd B."/>
            <person name="Jarett J.K."/>
            <person name="Geller-Mcgrath D.E."/>
            <person name="Sieber C.M.K."/>
            <person name="Emerson J.B."/>
            <person name="Anantharaman K."/>
            <person name="Thomas B.C."/>
            <person name="Malmstrom R."/>
            <person name="Stieglmeier M."/>
            <person name="Klingl A."/>
            <person name="Woyke T."/>
            <person name="Ryan C.M."/>
            <person name="Banfield J.F."/>
        </authorList>
    </citation>
    <scope>NUCLEOTIDE SEQUENCE [LARGE SCALE GENOMIC DNA]</scope>
</reference>
<dbReference type="InterPro" id="IPR029063">
    <property type="entry name" value="SAM-dependent_MTases_sf"/>
</dbReference>
<feature type="domain" description="DNA methylase N-4/N-6" evidence="5">
    <location>
        <begin position="117"/>
        <end position="246"/>
    </location>
</feature>
<evidence type="ECO:0000256" key="3">
    <source>
        <dbReference type="RuleBase" id="RU362026"/>
    </source>
</evidence>
<protein>
    <recommendedName>
        <fullName evidence="3">Methyltransferase</fullName>
        <ecNumber evidence="3">2.1.1.-</ecNumber>
    </recommendedName>
</protein>
<organism evidence="6 7">
    <name type="scientific">Candidatus Shapirobacteria bacterium CG10_big_fil_rev_8_21_14_0_10_40_9</name>
    <dbReference type="NCBI Taxonomy" id="1974888"/>
    <lineage>
        <taxon>Bacteria</taxon>
        <taxon>Candidatus Shapironibacteriota</taxon>
    </lineage>
</organism>
<keyword evidence="1 6" id="KW-0489">Methyltransferase</keyword>
<dbReference type="SUPFAM" id="SSF53335">
    <property type="entry name" value="S-adenosyl-L-methionine-dependent methyltransferases"/>
    <property type="match status" value="2"/>
</dbReference>
<gene>
    <name evidence="6" type="ORF">COU95_02540</name>
</gene>
<dbReference type="GO" id="GO:0008170">
    <property type="term" value="F:N-methyltransferase activity"/>
    <property type="evidence" value="ECO:0007669"/>
    <property type="project" value="InterPro"/>
</dbReference>
<dbReference type="AlphaFoldDB" id="A0A2M8L3G4"/>
<evidence type="ECO:0000256" key="4">
    <source>
        <dbReference type="SAM" id="MobiDB-lite"/>
    </source>
</evidence>
<dbReference type="PRINTS" id="PR00508">
    <property type="entry name" value="S21N4MTFRASE"/>
</dbReference>
<evidence type="ECO:0000256" key="1">
    <source>
        <dbReference type="ARBA" id="ARBA00022603"/>
    </source>
</evidence>
<dbReference type="Pfam" id="PF01555">
    <property type="entry name" value="N6_N4_Mtase"/>
    <property type="match status" value="2"/>
</dbReference>
<evidence type="ECO:0000256" key="2">
    <source>
        <dbReference type="ARBA" id="ARBA00022679"/>
    </source>
</evidence>
<dbReference type="CDD" id="cd02440">
    <property type="entry name" value="AdoMet_MTases"/>
    <property type="match status" value="1"/>
</dbReference>
<feature type="region of interest" description="Disordered" evidence="4">
    <location>
        <begin position="1"/>
        <end position="23"/>
    </location>
</feature>
<dbReference type="EMBL" id="PFEK01000049">
    <property type="protein sequence ID" value="PJE67417.1"/>
    <property type="molecule type" value="Genomic_DNA"/>
</dbReference>